<keyword evidence="2" id="KW-1003">Cell membrane</keyword>
<comment type="subcellular location">
    <subcellularLocation>
        <location evidence="1">Cell membrane</location>
        <topology evidence="1">Multi-pass membrane protein</topology>
    </subcellularLocation>
</comment>
<dbReference type="InterPro" id="IPR050833">
    <property type="entry name" value="Poly_Biosynth_Transport"/>
</dbReference>
<gene>
    <name evidence="7" type="ORF">LIZ65_01680</name>
</gene>
<evidence type="ECO:0000313" key="7">
    <source>
        <dbReference type="EMBL" id="MCB7385984.1"/>
    </source>
</evidence>
<feature type="transmembrane region" description="Helical" evidence="6">
    <location>
        <begin position="12"/>
        <end position="31"/>
    </location>
</feature>
<dbReference type="Proteomes" id="UP001299546">
    <property type="component" value="Unassembled WGS sequence"/>
</dbReference>
<feature type="transmembrane region" description="Helical" evidence="6">
    <location>
        <begin position="43"/>
        <end position="70"/>
    </location>
</feature>
<sequence>MSRKQALLRGTFILTATGIATRLMGFFYRIFLSRTFHAEGVGLYQLIFPVYALCFSFTAAGIQVALSRIVASRISLHQEREAVLTLRVSLFLTVILSAAATLFLQHNARWIASELLSDKRCADLLVAMSWSFPFAAVHSCICGYYFGKKQTKVPAISQLLEQFVRIFSVWFFYKIGLHYSSEVHITIAVFGLVCGEVAAAAYSAWMLKRTIAEHRGRFMEYFRPAGELLRLSVPLTANRVLLNVLQSVEAVSIPLRLQSHGHTLSESLSIYGVLTGMALPCIMFPSAITNSVSTMLLPTVAEIQATADRGELKKLVQKVIISCFTLGIFCMLGFFILGNWIGTVIFHSPEAGKFILTMSFICPFLYTNTTLTSIINGLGKTTTSFFINTFGLLVRIGSVFFLIPMFGILGYLWGMLASQLVVTVWAMAVLARYLKK</sequence>
<keyword evidence="5 6" id="KW-0472">Membrane</keyword>
<dbReference type="InterPro" id="IPR024923">
    <property type="entry name" value="PG_synth_SpoVB"/>
</dbReference>
<dbReference type="CDD" id="cd13124">
    <property type="entry name" value="MATE_SpoVB_like"/>
    <property type="match status" value="1"/>
</dbReference>
<dbReference type="PANTHER" id="PTHR30250">
    <property type="entry name" value="PST FAMILY PREDICTED COLANIC ACID TRANSPORTER"/>
    <property type="match status" value="1"/>
</dbReference>
<feature type="transmembrane region" description="Helical" evidence="6">
    <location>
        <begin position="153"/>
        <end position="173"/>
    </location>
</feature>
<feature type="transmembrane region" description="Helical" evidence="6">
    <location>
        <begin position="185"/>
        <end position="207"/>
    </location>
</feature>
<comment type="caution">
    <text evidence="7">The sequence shown here is derived from an EMBL/GenBank/DDBJ whole genome shotgun (WGS) entry which is preliminary data.</text>
</comment>
<dbReference type="EMBL" id="JAJCIS010000001">
    <property type="protein sequence ID" value="MCB7385984.1"/>
    <property type="molecule type" value="Genomic_DNA"/>
</dbReference>
<dbReference type="PANTHER" id="PTHR30250:SF24">
    <property type="entry name" value="STAGE V SPORULATION PROTEIN B"/>
    <property type="match status" value="1"/>
</dbReference>
<accession>A0ABS8DCQ3</accession>
<evidence type="ECO:0000256" key="6">
    <source>
        <dbReference type="SAM" id="Phobius"/>
    </source>
</evidence>
<evidence type="ECO:0000313" key="8">
    <source>
        <dbReference type="Proteomes" id="UP001299546"/>
    </source>
</evidence>
<protein>
    <submittedName>
        <fullName evidence="7">Polysaccharide biosynthesis protein</fullName>
    </submittedName>
</protein>
<evidence type="ECO:0000256" key="5">
    <source>
        <dbReference type="ARBA" id="ARBA00023136"/>
    </source>
</evidence>
<feature type="transmembrane region" description="Helical" evidence="6">
    <location>
        <begin position="82"/>
        <end position="104"/>
    </location>
</feature>
<keyword evidence="4 6" id="KW-1133">Transmembrane helix</keyword>
<feature type="transmembrane region" description="Helical" evidence="6">
    <location>
        <begin position="124"/>
        <end position="146"/>
    </location>
</feature>
<feature type="transmembrane region" description="Helical" evidence="6">
    <location>
        <begin position="385"/>
        <end position="406"/>
    </location>
</feature>
<organism evidence="7 8">
    <name type="scientific">Bariatricus massiliensis</name>
    <dbReference type="NCBI Taxonomy" id="1745713"/>
    <lineage>
        <taxon>Bacteria</taxon>
        <taxon>Bacillati</taxon>
        <taxon>Bacillota</taxon>
        <taxon>Clostridia</taxon>
        <taxon>Lachnospirales</taxon>
        <taxon>Lachnospiraceae</taxon>
        <taxon>Bariatricus</taxon>
    </lineage>
</organism>
<dbReference type="RefSeq" id="WP_066732040.1">
    <property type="nucleotide sequence ID" value="NZ_JAJCIQ010000001.1"/>
</dbReference>
<evidence type="ECO:0000256" key="4">
    <source>
        <dbReference type="ARBA" id="ARBA00022989"/>
    </source>
</evidence>
<name>A0ABS8DCQ3_9FIRM</name>
<evidence type="ECO:0000256" key="1">
    <source>
        <dbReference type="ARBA" id="ARBA00004651"/>
    </source>
</evidence>
<keyword evidence="3 6" id="KW-0812">Transmembrane</keyword>
<dbReference type="InterPro" id="IPR002797">
    <property type="entry name" value="Polysacc_synth"/>
</dbReference>
<proteinExistence type="predicted"/>
<keyword evidence="8" id="KW-1185">Reference proteome</keyword>
<dbReference type="Pfam" id="PF01943">
    <property type="entry name" value="Polysacc_synt"/>
    <property type="match status" value="1"/>
</dbReference>
<feature type="transmembrane region" description="Helical" evidence="6">
    <location>
        <begin position="412"/>
        <end position="434"/>
    </location>
</feature>
<evidence type="ECO:0000256" key="2">
    <source>
        <dbReference type="ARBA" id="ARBA00022475"/>
    </source>
</evidence>
<dbReference type="PIRSF" id="PIRSF038958">
    <property type="entry name" value="PG_synth_SpoVB"/>
    <property type="match status" value="1"/>
</dbReference>
<reference evidence="7 8" key="1">
    <citation type="submission" date="2021-10" db="EMBL/GenBank/DDBJ databases">
        <title>Collection of gut derived symbiotic bacterial strains cultured from healthy donors.</title>
        <authorList>
            <person name="Lin H."/>
            <person name="Littmann E."/>
            <person name="Kohout C."/>
            <person name="Pamer E.G."/>
        </authorList>
    </citation>
    <scope>NUCLEOTIDE SEQUENCE [LARGE SCALE GENOMIC DNA]</scope>
    <source>
        <strain evidence="7 8">DFI.1.165</strain>
    </source>
</reference>
<feature type="transmembrane region" description="Helical" evidence="6">
    <location>
        <begin position="319"/>
        <end position="342"/>
    </location>
</feature>
<evidence type="ECO:0000256" key="3">
    <source>
        <dbReference type="ARBA" id="ARBA00022692"/>
    </source>
</evidence>
<feature type="transmembrane region" description="Helical" evidence="6">
    <location>
        <begin position="354"/>
        <end position="378"/>
    </location>
</feature>